<evidence type="ECO:0000313" key="7">
    <source>
        <dbReference type="EMBL" id="SNZ19015.1"/>
    </source>
</evidence>
<comment type="similarity">
    <text evidence="1">Belongs to the CFA/CMAS family.</text>
</comment>
<protein>
    <submittedName>
        <fullName evidence="7">Cyclopropane-fatty-acyl-phospholipid synthase</fullName>
    </submittedName>
</protein>
<gene>
    <name evidence="7" type="ORF">SAMN06265368_2092</name>
</gene>
<sequence>MTIQEQTPSPHTDTNSSSLSLPYWKDKLLAALLKRCFDSVQHGHLTIALPGGELLSFGSAQASSLHISITSHKVLSALFSAHPLALAESYLQGHWHCADLTALFKLFQRNRSELLDLVSKDKWTALLARLYHARRANSKKGSRRNISDHYDLGNDFYEFWLDESMSYSSAYQMQNCSKTELIEAQERKYEHILDLAQVPDNGKILEIGCGWGAMAATAAKRGHQLDGVTLSKEQLHYAQSQLREQNLDHLAKLSLTDYRDIKGNYDAIVSVEMLEAVGEANWPTYFKQIKESLKPGARAVIQVIVIKDEHFDFYRYNVDFIQRYVFPGGFLPCPKAMKEQIASQGLRLEKEEYFGKDYELTLQQWRKDFLKNWSAIKQLGFDERFKRLWTYYLCYCEAGFAEESLDVGFYVIQKPMDG</sequence>
<feature type="active site" evidence="6">
    <location>
        <position position="396"/>
    </location>
</feature>
<dbReference type="GO" id="GO:0008168">
    <property type="term" value="F:methyltransferase activity"/>
    <property type="evidence" value="ECO:0007669"/>
    <property type="project" value="UniProtKB-KW"/>
</dbReference>
<dbReference type="InterPro" id="IPR003333">
    <property type="entry name" value="CMAS"/>
</dbReference>
<dbReference type="SUPFAM" id="SSF53335">
    <property type="entry name" value="S-adenosyl-L-methionine-dependent methyltransferases"/>
    <property type="match status" value="1"/>
</dbReference>
<reference evidence="7 8" key="1">
    <citation type="submission" date="2017-09" db="EMBL/GenBank/DDBJ databases">
        <authorList>
            <person name="Ehlers B."/>
            <person name="Leendertz F.H."/>
        </authorList>
    </citation>
    <scope>NUCLEOTIDE SEQUENCE [LARGE SCALE GENOMIC DNA]</scope>
    <source>
        <strain evidence="7 8">DSM 18289</strain>
    </source>
</reference>
<dbReference type="InterPro" id="IPR029063">
    <property type="entry name" value="SAM-dependent_MTases_sf"/>
</dbReference>
<dbReference type="Proteomes" id="UP000219439">
    <property type="component" value="Unassembled WGS sequence"/>
</dbReference>
<evidence type="ECO:0000256" key="4">
    <source>
        <dbReference type="ARBA" id="ARBA00022691"/>
    </source>
</evidence>
<dbReference type="RefSeq" id="WP_097153404.1">
    <property type="nucleotide sequence ID" value="NZ_OBEL01000002.1"/>
</dbReference>
<dbReference type="GO" id="GO:0008610">
    <property type="term" value="P:lipid biosynthetic process"/>
    <property type="evidence" value="ECO:0007669"/>
    <property type="project" value="InterPro"/>
</dbReference>
<organism evidence="7 8">
    <name type="scientific">Cohaesibacter gelatinilyticus</name>
    <dbReference type="NCBI Taxonomy" id="372072"/>
    <lineage>
        <taxon>Bacteria</taxon>
        <taxon>Pseudomonadati</taxon>
        <taxon>Pseudomonadota</taxon>
        <taxon>Alphaproteobacteria</taxon>
        <taxon>Hyphomicrobiales</taxon>
        <taxon>Cohaesibacteraceae</taxon>
    </lineage>
</organism>
<evidence type="ECO:0000256" key="1">
    <source>
        <dbReference type="ARBA" id="ARBA00010815"/>
    </source>
</evidence>
<dbReference type="AlphaFoldDB" id="A0A285PBA6"/>
<keyword evidence="8" id="KW-1185">Reference proteome</keyword>
<dbReference type="Gene3D" id="3.40.50.150">
    <property type="entry name" value="Vaccinia Virus protein VP39"/>
    <property type="match status" value="1"/>
</dbReference>
<name>A0A285PBA6_9HYPH</name>
<dbReference type="PANTHER" id="PTHR43667:SF2">
    <property type="entry name" value="FATTY ACID C-METHYL TRANSFERASE"/>
    <property type="match status" value="1"/>
</dbReference>
<dbReference type="InterPro" id="IPR050723">
    <property type="entry name" value="CFA/CMAS"/>
</dbReference>
<dbReference type="EMBL" id="OBEL01000002">
    <property type="protein sequence ID" value="SNZ19015.1"/>
    <property type="molecule type" value="Genomic_DNA"/>
</dbReference>
<dbReference type="Pfam" id="PF02353">
    <property type="entry name" value="CMAS"/>
    <property type="match status" value="1"/>
</dbReference>
<keyword evidence="5" id="KW-0443">Lipid metabolism</keyword>
<dbReference type="GO" id="GO:0032259">
    <property type="term" value="P:methylation"/>
    <property type="evidence" value="ECO:0007669"/>
    <property type="project" value="UniProtKB-KW"/>
</dbReference>
<keyword evidence="4" id="KW-0949">S-adenosyl-L-methionine</keyword>
<evidence type="ECO:0000313" key="8">
    <source>
        <dbReference type="Proteomes" id="UP000219439"/>
    </source>
</evidence>
<dbReference type="PANTHER" id="PTHR43667">
    <property type="entry name" value="CYCLOPROPANE-FATTY-ACYL-PHOSPHOLIPID SYNTHASE"/>
    <property type="match status" value="1"/>
</dbReference>
<proteinExistence type="inferred from homology"/>
<accession>A0A285PBA6</accession>
<dbReference type="CDD" id="cd02440">
    <property type="entry name" value="AdoMet_MTases"/>
    <property type="match status" value="1"/>
</dbReference>
<evidence type="ECO:0000256" key="6">
    <source>
        <dbReference type="PIRSR" id="PIRSR003085-1"/>
    </source>
</evidence>
<dbReference type="OrthoDB" id="9782855at2"/>
<keyword evidence="2" id="KW-0489">Methyltransferase</keyword>
<keyword evidence="3" id="KW-0808">Transferase</keyword>
<evidence type="ECO:0000256" key="3">
    <source>
        <dbReference type="ARBA" id="ARBA00022679"/>
    </source>
</evidence>
<dbReference type="PIRSF" id="PIRSF003085">
    <property type="entry name" value="CMAS"/>
    <property type="match status" value="1"/>
</dbReference>
<evidence type="ECO:0000256" key="2">
    <source>
        <dbReference type="ARBA" id="ARBA00022603"/>
    </source>
</evidence>
<evidence type="ECO:0000256" key="5">
    <source>
        <dbReference type="ARBA" id="ARBA00023098"/>
    </source>
</evidence>